<feature type="transmembrane region" description="Helical" evidence="1">
    <location>
        <begin position="91"/>
        <end position="115"/>
    </location>
</feature>
<keyword evidence="3" id="KW-1185">Reference proteome</keyword>
<sequence length="195" mass="22134">MSSIVGHALISSAIFARKHEIKSGGAAFMCIFFIGLGISPDMDYLVYWVFDYQIEPRVTHSILFCFVIGLIASCAKKFLLKNTFISVPHGLFYMASFSHLILDLLVGVHPMPLFWPINSSLIKLPFGILPSAGHIDIKNIYLWRNILIELVILMPVSMLISCNLKTMLFQRYKAMRYVFYITLVVGMFVGFGLKR</sequence>
<accession>A0ABR9DDF5</accession>
<keyword evidence="2" id="KW-0378">Hydrolase</keyword>
<dbReference type="Pfam" id="PF04307">
    <property type="entry name" value="YdjM"/>
    <property type="match status" value="1"/>
</dbReference>
<feature type="transmembrane region" description="Helical" evidence="1">
    <location>
        <begin position="141"/>
        <end position="162"/>
    </location>
</feature>
<reference evidence="2 3" key="1">
    <citation type="submission" date="2020-09" db="EMBL/GenBank/DDBJ databases">
        <title>Methylomonas albis sp. nov. and Methylomonas fluvii sp. nov.: Two cold-adapted methanotrophs from the River Elbe and an amended description of Methylovulum psychrotolerans strain Eb1.</title>
        <authorList>
            <person name="Bussmann I.K."/>
            <person name="Klings K.-W."/>
            <person name="Warnstedt J."/>
            <person name="Hoppert M."/>
            <person name="Saborowski A."/>
            <person name="Horn F."/>
            <person name="Liebner S."/>
        </authorList>
    </citation>
    <scope>NUCLEOTIDE SEQUENCE [LARGE SCALE GENOMIC DNA]</scope>
    <source>
        <strain evidence="2 3">EbB</strain>
    </source>
</reference>
<keyword evidence="1" id="KW-1133">Transmembrane helix</keyword>
<comment type="caution">
    <text evidence="2">The sequence shown here is derived from an EMBL/GenBank/DDBJ whole genome shotgun (WGS) entry which is preliminary data.</text>
</comment>
<proteinExistence type="predicted"/>
<gene>
    <name evidence="2" type="ORF">EBB_11405</name>
</gene>
<feature type="transmembrane region" description="Helical" evidence="1">
    <location>
        <begin position="174"/>
        <end position="193"/>
    </location>
</feature>
<organism evidence="2 3">
    <name type="scientific">Methylomonas fluvii</name>
    <dbReference type="NCBI Taxonomy" id="1854564"/>
    <lineage>
        <taxon>Bacteria</taxon>
        <taxon>Pseudomonadati</taxon>
        <taxon>Pseudomonadota</taxon>
        <taxon>Gammaproteobacteria</taxon>
        <taxon>Methylococcales</taxon>
        <taxon>Methylococcaceae</taxon>
        <taxon>Methylomonas</taxon>
    </lineage>
</organism>
<feature type="transmembrane region" description="Helical" evidence="1">
    <location>
        <begin position="58"/>
        <end position="79"/>
    </location>
</feature>
<evidence type="ECO:0000313" key="3">
    <source>
        <dbReference type="Proteomes" id="UP000641152"/>
    </source>
</evidence>
<name>A0ABR9DDF5_9GAMM</name>
<protein>
    <submittedName>
        <fullName evidence="2">Metal-dependent hydrolase</fullName>
    </submittedName>
</protein>
<feature type="transmembrane region" description="Helical" evidence="1">
    <location>
        <begin position="21"/>
        <end position="38"/>
    </location>
</feature>
<dbReference type="RefSeq" id="WP_192393979.1">
    <property type="nucleotide sequence ID" value="NZ_CAJHIU010000002.1"/>
</dbReference>
<dbReference type="Proteomes" id="UP000641152">
    <property type="component" value="Unassembled WGS sequence"/>
</dbReference>
<dbReference type="GO" id="GO:0016787">
    <property type="term" value="F:hydrolase activity"/>
    <property type="evidence" value="ECO:0007669"/>
    <property type="project" value="UniProtKB-KW"/>
</dbReference>
<keyword evidence="1" id="KW-0812">Transmembrane</keyword>
<keyword evidence="1" id="KW-0472">Membrane</keyword>
<evidence type="ECO:0000313" key="2">
    <source>
        <dbReference type="EMBL" id="MBD9361125.1"/>
    </source>
</evidence>
<evidence type="ECO:0000256" key="1">
    <source>
        <dbReference type="SAM" id="Phobius"/>
    </source>
</evidence>
<dbReference type="EMBL" id="JACXST010000002">
    <property type="protein sequence ID" value="MBD9361125.1"/>
    <property type="molecule type" value="Genomic_DNA"/>
</dbReference>
<dbReference type="InterPro" id="IPR007404">
    <property type="entry name" value="YdjM-like"/>
</dbReference>